<reference evidence="2 3" key="1">
    <citation type="journal article" date="2013" name="Curr. Biol.">
        <title>The Genome of the Foraminiferan Reticulomyxa filosa.</title>
        <authorList>
            <person name="Glockner G."/>
            <person name="Hulsmann N."/>
            <person name="Schleicher M."/>
            <person name="Noegel A.A."/>
            <person name="Eichinger L."/>
            <person name="Gallinger C."/>
            <person name="Pawlowski J."/>
            <person name="Sierra R."/>
            <person name="Euteneuer U."/>
            <person name="Pillet L."/>
            <person name="Moustafa A."/>
            <person name="Platzer M."/>
            <person name="Groth M."/>
            <person name="Szafranski K."/>
            <person name="Schliwa M."/>
        </authorList>
    </citation>
    <scope>NUCLEOTIDE SEQUENCE [LARGE SCALE GENOMIC DNA]</scope>
</reference>
<organism evidence="2 3">
    <name type="scientific">Reticulomyxa filosa</name>
    <dbReference type="NCBI Taxonomy" id="46433"/>
    <lineage>
        <taxon>Eukaryota</taxon>
        <taxon>Sar</taxon>
        <taxon>Rhizaria</taxon>
        <taxon>Retaria</taxon>
        <taxon>Foraminifera</taxon>
        <taxon>Monothalamids</taxon>
        <taxon>Reticulomyxidae</taxon>
        <taxon>Reticulomyxa</taxon>
    </lineage>
</organism>
<feature type="compositionally biased region" description="Basic and acidic residues" evidence="1">
    <location>
        <begin position="94"/>
        <end position="111"/>
    </location>
</feature>
<comment type="caution">
    <text evidence="2">The sequence shown here is derived from an EMBL/GenBank/DDBJ whole genome shotgun (WGS) entry which is preliminary data.</text>
</comment>
<proteinExistence type="predicted"/>
<sequence length="178" mass="20826">MMLEQPNDAAKTESIDAEKRPANNYKALPLCKPSLWEMFPRQTFGTKRFVVAKLALHKKTLLDFTDISSESKHVKVMEKNPNGQVKAPVSASNGKEREEMTTDKNDFSEQKEALHRKNIAPIFNEQNLRYNPFHPNSTGIEMIRMKPMRLWEHLLFFFFVYKNEWIDSLFALSQMIYP</sequence>
<dbReference type="AlphaFoldDB" id="X6NDJ1"/>
<keyword evidence="3" id="KW-1185">Reference proteome</keyword>
<evidence type="ECO:0000256" key="1">
    <source>
        <dbReference type="SAM" id="MobiDB-lite"/>
    </source>
</evidence>
<accession>X6NDJ1</accession>
<evidence type="ECO:0000313" key="2">
    <source>
        <dbReference type="EMBL" id="ETO24071.1"/>
    </source>
</evidence>
<dbReference type="EMBL" id="ASPP01009471">
    <property type="protein sequence ID" value="ETO24071.1"/>
    <property type="molecule type" value="Genomic_DNA"/>
</dbReference>
<dbReference type="Proteomes" id="UP000023152">
    <property type="component" value="Unassembled WGS sequence"/>
</dbReference>
<evidence type="ECO:0000313" key="3">
    <source>
        <dbReference type="Proteomes" id="UP000023152"/>
    </source>
</evidence>
<protein>
    <submittedName>
        <fullName evidence="2">Uncharacterized protein</fullName>
    </submittedName>
</protein>
<gene>
    <name evidence="2" type="ORF">RFI_13086</name>
</gene>
<feature type="region of interest" description="Disordered" evidence="1">
    <location>
        <begin position="79"/>
        <end position="111"/>
    </location>
</feature>
<name>X6NDJ1_RETFI</name>